<proteinExistence type="predicted"/>
<dbReference type="InterPro" id="IPR017853">
    <property type="entry name" value="GH"/>
</dbReference>
<evidence type="ECO:0000313" key="5">
    <source>
        <dbReference type="EMBL" id="TWT46808.1"/>
    </source>
</evidence>
<gene>
    <name evidence="5" type="primary">gtfA</name>
    <name evidence="5" type="ORF">Pla111_19100</name>
</gene>
<dbReference type="PIRSF" id="PIRSF003059">
    <property type="entry name" value="Sucrose_phosphorylase"/>
    <property type="match status" value="1"/>
</dbReference>
<evidence type="ECO:0000256" key="1">
    <source>
        <dbReference type="ARBA" id="ARBA00022676"/>
    </source>
</evidence>
<evidence type="ECO:0000256" key="3">
    <source>
        <dbReference type="PIRSR" id="PIRSR003059-2"/>
    </source>
</evidence>
<protein>
    <submittedName>
        <fullName evidence="5">Sucrose phosphorylase</fullName>
        <ecNumber evidence="5">2.4.1.7</ecNumber>
    </submittedName>
</protein>
<dbReference type="Pfam" id="PF00128">
    <property type="entry name" value="Alpha-amylase"/>
    <property type="match status" value="1"/>
</dbReference>
<dbReference type="CDD" id="cd11356">
    <property type="entry name" value="AmyAc_Sucrose_phosphorylase-like_1"/>
    <property type="match status" value="1"/>
</dbReference>
<keyword evidence="2 5" id="KW-0808">Transferase</keyword>
<dbReference type="EMBL" id="SJPH01000003">
    <property type="protein sequence ID" value="TWT46808.1"/>
    <property type="molecule type" value="Genomic_DNA"/>
</dbReference>
<dbReference type="EC" id="2.4.1.7" evidence="5"/>
<keyword evidence="6" id="KW-1185">Reference proteome</keyword>
<dbReference type="InterPro" id="IPR045857">
    <property type="entry name" value="O16G_dom_2"/>
</dbReference>
<dbReference type="SMART" id="SM00642">
    <property type="entry name" value="Aamy"/>
    <property type="match status" value="1"/>
</dbReference>
<dbReference type="AlphaFoldDB" id="A0A5C5W7F8"/>
<sequence length="584" mass="64489">MSIADRVASLRERLARIYGQRAEEALAAFDVEFADLIGADTLGNHDGASGTGPAWSERDVVLITYADQLREDQQSVSPLVALREWLVEHRLEKLLSTVHLLPFCPFSSDDGFSVIDYLAVDPASGTWDDIAALGVPFDLMFDLVLNHISQHSEWFAAYRRGETPYDRFFIEADPTLDYALVTRPRSLPLLTPVETVDGERHVWTTFSADQIDLDYREPVVMARMLRILVEYARRGARIVRLDAVAFLWKRLGTTCMHLPETHEAVKLMRDVTAAFAPRTLMLTETNVPHAENVSYFGGTRPGAAGDEAHMVYQFSLPPLLLEAFLSEDATALRDWLAKLAPPPAGCTFFNFTASHDGVGVRPLEGLVSPERFAALVDAVRKRGAIVNTRRQADGSDTPYELCVAYFSALAPESPDEELHGRRFLASQAVMLALQGMPAVYFHSLVGTPNDTPAAQTSGIARRINRRKYERAELAEALEPGTLQGQVFRGYQELLAKRVAEPAFHPEAAQTVVESGSALLAFDRDRRDGSGRVRVVVNVSCQDQEIDLPPAYAAAHDLITGAVVRVGRFRLAAGQCVWLFAATPV</sequence>
<keyword evidence="1 5" id="KW-0328">Glycosyltransferase</keyword>
<feature type="binding site" evidence="3">
    <location>
        <position position="147"/>
    </location>
    <ligand>
        <name>substrate</name>
    </ligand>
</feature>
<reference evidence="5 6" key="1">
    <citation type="submission" date="2019-02" db="EMBL/GenBank/DDBJ databases">
        <title>Deep-cultivation of Planctomycetes and their phenomic and genomic characterization uncovers novel biology.</title>
        <authorList>
            <person name="Wiegand S."/>
            <person name="Jogler M."/>
            <person name="Boedeker C."/>
            <person name="Pinto D."/>
            <person name="Vollmers J."/>
            <person name="Rivas-Marin E."/>
            <person name="Kohn T."/>
            <person name="Peeters S.H."/>
            <person name="Heuer A."/>
            <person name="Rast P."/>
            <person name="Oberbeckmann S."/>
            <person name="Bunk B."/>
            <person name="Jeske O."/>
            <person name="Meyerdierks A."/>
            <person name="Storesund J.E."/>
            <person name="Kallscheuer N."/>
            <person name="Luecker S."/>
            <person name="Lage O.M."/>
            <person name="Pohl T."/>
            <person name="Merkel B.J."/>
            <person name="Hornburger P."/>
            <person name="Mueller R.-W."/>
            <person name="Bruemmer F."/>
            <person name="Labrenz M."/>
            <person name="Spormann A.M."/>
            <person name="Op Den Camp H."/>
            <person name="Overmann J."/>
            <person name="Amann R."/>
            <person name="Jetten M.S.M."/>
            <person name="Mascher T."/>
            <person name="Medema M.H."/>
            <person name="Devos D.P."/>
            <person name="Kaster A.-K."/>
            <person name="Ovreas L."/>
            <person name="Rohde M."/>
            <person name="Galperin M.Y."/>
            <person name="Jogler C."/>
        </authorList>
    </citation>
    <scope>NUCLEOTIDE SEQUENCE [LARGE SCALE GENOMIC DNA]</scope>
    <source>
        <strain evidence="5 6">Pla111</strain>
    </source>
</reference>
<feature type="binding site" evidence="3">
    <location>
        <position position="109"/>
    </location>
    <ligand>
        <name>substrate</name>
    </ligand>
</feature>
<dbReference type="RefSeq" id="WP_231930876.1">
    <property type="nucleotide sequence ID" value="NZ_SJPH01000003.1"/>
</dbReference>
<name>A0A5C5W7F8_9BACT</name>
<accession>A0A5C5W7F8</accession>
<comment type="caution">
    <text evidence="5">The sequence shown here is derived from an EMBL/GenBank/DDBJ whole genome shotgun (WGS) entry which is preliminary data.</text>
</comment>
<dbReference type="InterPro" id="IPR016377">
    <property type="entry name" value="Sucrose_GGa_phosphorylase-rel"/>
</dbReference>
<evidence type="ECO:0000259" key="4">
    <source>
        <dbReference type="SMART" id="SM00642"/>
    </source>
</evidence>
<dbReference type="InterPro" id="IPR033746">
    <property type="entry name" value="GGa_phosphorylase"/>
</dbReference>
<dbReference type="SUPFAM" id="SSF51445">
    <property type="entry name" value="(Trans)glycosidases"/>
    <property type="match status" value="1"/>
</dbReference>
<dbReference type="Gene3D" id="3.90.400.10">
    <property type="entry name" value="Oligo-1,6-glucosidase, Domain 2"/>
    <property type="match status" value="1"/>
</dbReference>
<feature type="binding site" evidence="3">
    <location>
        <begin position="240"/>
        <end position="242"/>
    </location>
    <ligand>
        <name>substrate</name>
    </ligand>
</feature>
<dbReference type="GO" id="GO:0005975">
    <property type="term" value="P:carbohydrate metabolic process"/>
    <property type="evidence" value="ECO:0007669"/>
    <property type="project" value="InterPro"/>
</dbReference>
<dbReference type="PANTHER" id="PTHR38784:SF1">
    <property type="entry name" value="SUCROSE PHOSPHORYLASE"/>
    <property type="match status" value="1"/>
</dbReference>
<feature type="binding site" evidence="3">
    <location>
        <position position="461"/>
    </location>
    <ligand>
        <name>substrate</name>
    </ligand>
</feature>
<evidence type="ECO:0000313" key="6">
    <source>
        <dbReference type="Proteomes" id="UP000318995"/>
    </source>
</evidence>
<feature type="domain" description="Glycosyl hydrolase family 13 catalytic" evidence="4">
    <location>
        <begin position="59"/>
        <end position="466"/>
    </location>
</feature>
<dbReference type="GO" id="GO:0009018">
    <property type="term" value="F:sucrose phosphorylase activity"/>
    <property type="evidence" value="ECO:0007669"/>
    <property type="project" value="UniProtKB-EC"/>
</dbReference>
<dbReference type="PANTHER" id="PTHR38784">
    <property type="entry name" value="SUCROSE PHOSPHORYLASE"/>
    <property type="match status" value="1"/>
</dbReference>
<dbReference type="Gene3D" id="3.20.20.80">
    <property type="entry name" value="Glycosidases"/>
    <property type="match status" value="1"/>
</dbReference>
<dbReference type="InterPro" id="IPR006047">
    <property type="entry name" value="GH13_cat_dom"/>
</dbReference>
<feature type="binding site" evidence="3">
    <location>
        <begin position="355"/>
        <end position="356"/>
    </location>
    <ligand>
        <name>substrate</name>
    </ligand>
</feature>
<evidence type="ECO:0000256" key="2">
    <source>
        <dbReference type="ARBA" id="ARBA00022679"/>
    </source>
</evidence>
<dbReference type="Proteomes" id="UP000318995">
    <property type="component" value="Unassembled WGS sequence"/>
</dbReference>
<organism evidence="5 6">
    <name type="scientific">Botrimarina hoheduenensis</name>
    <dbReference type="NCBI Taxonomy" id="2528000"/>
    <lineage>
        <taxon>Bacteria</taxon>
        <taxon>Pseudomonadati</taxon>
        <taxon>Planctomycetota</taxon>
        <taxon>Planctomycetia</taxon>
        <taxon>Pirellulales</taxon>
        <taxon>Lacipirellulaceae</taxon>
        <taxon>Botrimarina</taxon>
    </lineage>
</organism>